<dbReference type="HOGENOM" id="CLU_031285_10_5_9"/>
<evidence type="ECO:0000256" key="1">
    <source>
        <dbReference type="SAM" id="MobiDB-lite"/>
    </source>
</evidence>
<evidence type="ECO:0000313" key="4">
    <source>
        <dbReference type="Proteomes" id="UP000033163"/>
    </source>
</evidence>
<name>A0A0E4CUQ0_9BACL</name>
<dbReference type="PROSITE" id="PS51257">
    <property type="entry name" value="PROKAR_LIPOPROTEIN"/>
    <property type="match status" value="1"/>
</dbReference>
<evidence type="ECO:0000256" key="2">
    <source>
        <dbReference type="SAM" id="SignalP"/>
    </source>
</evidence>
<proteinExistence type="predicted"/>
<dbReference type="AlphaFoldDB" id="A0A0E4CUQ0"/>
<feature type="compositionally biased region" description="Low complexity" evidence="1">
    <location>
        <begin position="29"/>
        <end position="46"/>
    </location>
</feature>
<keyword evidence="2" id="KW-0732">Signal</keyword>
<dbReference type="Pfam" id="PF01547">
    <property type="entry name" value="SBP_bac_1"/>
    <property type="match status" value="1"/>
</dbReference>
<organism evidence="3 4">
    <name type="scientific">Paenibacillus riograndensis SBR5</name>
    <dbReference type="NCBI Taxonomy" id="1073571"/>
    <lineage>
        <taxon>Bacteria</taxon>
        <taxon>Bacillati</taxon>
        <taxon>Bacillota</taxon>
        <taxon>Bacilli</taxon>
        <taxon>Bacillales</taxon>
        <taxon>Paenibacillaceae</taxon>
        <taxon>Paenibacillus</taxon>
        <taxon>Paenibacillus sonchi group</taxon>
    </lineage>
</organism>
<accession>A0A0E4CUQ0</accession>
<dbReference type="CDD" id="cd13585">
    <property type="entry name" value="PBP2_TMBP_like"/>
    <property type="match status" value="1"/>
</dbReference>
<dbReference type="RefSeq" id="WP_020430481.1">
    <property type="nucleotide sequence ID" value="NZ_AGBD01001065.1"/>
</dbReference>
<dbReference type="KEGG" id="pri:PRIO_0905"/>
<feature type="chain" id="PRO_5038971745" evidence="2">
    <location>
        <begin position="25"/>
        <end position="470"/>
    </location>
</feature>
<evidence type="ECO:0000313" key="3">
    <source>
        <dbReference type="EMBL" id="CQR52598.1"/>
    </source>
</evidence>
<dbReference type="Proteomes" id="UP000033163">
    <property type="component" value="Chromosome I"/>
</dbReference>
<dbReference type="InterPro" id="IPR006059">
    <property type="entry name" value="SBP"/>
</dbReference>
<dbReference type="InterPro" id="IPR050490">
    <property type="entry name" value="Bact_solute-bd_prot1"/>
</dbReference>
<dbReference type="STRING" id="483937.AMQ84_26175"/>
<reference evidence="4" key="1">
    <citation type="submission" date="2015-03" db="EMBL/GenBank/DDBJ databases">
        <authorList>
            <person name="Wibberg D."/>
        </authorList>
    </citation>
    <scope>NUCLEOTIDE SEQUENCE [LARGE SCALE GENOMIC DNA]</scope>
</reference>
<dbReference type="Gene3D" id="3.40.190.10">
    <property type="entry name" value="Periplasmic binding protein-like II"/>
    <property type="match status" value="1"/>
</dbReference>
<feature type="signal peptide" evidence="2">
    <location>
        <begin position="1"/>
        <end position="24"/>
    </location>
</feature>
<dbReference type="PANTHER" id="PTHR43649:SF12">
    <property type="entry name" value="DIACETYLCHITOBIOSE BINDING PROTEIN DASA"/>
    <property type="match status" value="1"/>
</dbReference>
<sequence>MLRQRKSLFTVMALVLMLAAVLSACSKSGSESSNTSASSGSSGNSGSKEKITLRMTVWGSPEEVAPYKKAIQRFEDKFPNIKVELQHIAADYDTKLTTMVAGNDVPDVAMMESGTIAFPLAEQGKFYNLQEFLDHDADISPDTLVPNIIYSLEPGNVIGIGPGPESFGLFYNEDIFKEAGIAPPPSNVADAWTWDEFVETAKKLTVDTNGKTAADPDFDPRKIKQYGVNASTWWGVYSNFIYSNGGDFISADGKSFGLNQPEAVEAIQKISDLMNVYHVSPSPVQSKNIPATNVALQTKKVAMTIDGQWASAGLAQSKFNFNVGVMPVLKEPVTTVVCAMFSIFKSTEHPQEAWELMKALVDPEASIDMITAGTWMPSLKDWYTDPALLAKWTENLEARPSGYKEAIVDVILTKGHQTPTGYVKNFNNIMDIVNPALDKVWLGQQSAQEAMDSIAAKVQAQIKGRRDIKE</sequence>
<dbReference type="PATRIC" id="fig|1073571.4.peg.947"/>
<dbReference type="SUPFAM" id="SSF53850">
    <property type="entry name" value="Periplasmic binding protein-like II"/>
    <property type="match status" value="1"/>
</dbReference>
<gene>
    <name evidence="3" type="ORF">PRIO_0905</name>
</gene>
<dbReference type="PANTHER" id="PTHR43649">
    <property type="entry name" value="ARABINOSE-BINDING PROTEIN-RELATED"/>
    <property type="match status" value="1"/>
</dbReference>
<feature type="region of interest" description="Disordered" evidence="1">
    <location>
        <begin position="29"/>
        <end position="48"/>
    </location>
</feature>
<protein>
    <submittedName>
        <fullName evidence="3">Extracellular solute-binding protein</fullName>
    </submittedName>
</protein>
<dbReference type="EMBL" id="LN831776">
    <property type="protein sequence ID" value="CQR52598.1"/>
    <property type="molecule type" value="Genomic_DNA"/>
</dbReference>